<keyword evidence="2" id="KW-1185">Reference proteome</keyword>
<name>A0ACB9E8J1_9ASTR</name>
<dbReference type="EMBL" id="CM042035">
    <property type="protein sequence ID" value="KAI3755005.1"/>
    <property type="molecule type" value="Genomic_DNA"/>
</dbReference>
<reference evidence="1 2" key="2">
    <citation type="journal article" date="2022" name="Mol. Ecol. Resour.">
        <title>The genomes of chicory, endive, great burdock and yacon provide insights into Asteraceae paleo-polyploidization history and plant inulin production.</title>
        <authorList>
            <person name="Fan W."/>
            <person name="Wang S."/>
            <person name="Wang H."/>
            <person name="Wang A."/>
            <person name="Jiang F."/>
            <person name="Liu H."/>
            <person name="Zhao H."/>
            <person name="Xu D."/>
            <person name="Zhang Y."/>
        </authorList>
    </citation>
    <scope>NUCLEOTIDE SEQUENCE [LARGE SCALE GENOMIC DNA]</scope>
    <source>
        <strain evidence="2">cv. Yunnan</strain>
        <tissue evidence="1">Leaves</tissue>
    </source>
</reference>
<protein>
    <submittedName>
        <fullName evidence="1">Uncharacterized protein</fullName>
    </submittedName>
</protein>
<gene>
    <name evidence="1" type="ORF">L1987_54797</name>
</gene>
<evidence type="ECO:0000313" key="2">
    <source>
        <dbReference type="Proteomes" id="UP001056120"/>
    </source>
</evidence>
<reference evidence="2" key="1">
    <citation type="journal article" date="2022" name="Mol. Ecol. Resour.">
        <title>The genomes of chicory, endive, great burdock and yacon provide insights into Asteraceae palaeo-polyploidization history and plant inulin production.</title>
        <authorList>
            <person name="Fan W."/>
            <person name="Wang S."/>
            <person name="Wang H."/>
            <person name="Wang A."/>
            <person name="Jiang F."/>
            <person name="Liu H."/>
            <person name="Zhao H."/>
            <person name="Xu D."/>
            <person name="Zhang Y."/>
        </authorList>
    </citation>
    <scope>NUCLEOTIDE SEQUENCE [LARGE SCALE GENOMIC DNA]</scope>
    <source>
        <strain evidence="2">cv. Yunnan</strain>
    </source>
</reference>
<sequence length="209" mass="23649">MSARESFSSIWCNMKVPEVEVMVLNIMSPTYTLPHFLEDMQKIKKLSFIMCKIGIGFEKLSTDNPNVWPRLVEIDFDSCQDLVGFPELICNSVHLEKLSITNCNEFIEIPEEIVKLTSLETLGLRSCTKLEKLPDSISRLKKLSILDISDCLRLVKLPIVIVSKLLSTRKSRSQAANRVRVLASGFDCSCANLTSDFTYVLALLIDRKD</sequence>
<organism evidence="1 2">
    <name type="scientific">Smallanthus sonchifolius</name>
    <dbReference type="NCBI Taxonomy" id="185202"/>
    <lineage>
        <taxon>Eukaryota</taxon>
        <taxon>Viridiplantae</taxon>
        <taxon>Streptophyta</taxon>
        <taxon>Embryophyta</taxon>
        <taxon>Tracheophyta</taxon>
        <taxon>Spermatophyta</taxon>
        <taxon>Magnoliopsida</taxon>
        <taxon>eudicotyledons</taxon>
        <taxon>Gunneridae</taxon>
        <taxon>Pentapetalae</taxon>
        <taxon>asterids</taxon>
        <taxon>campanulids</taxon>
        <taxon>Asterales</taxon>
        <taxon>Asteraceae</taxon>
        <taxon>Asteroideae</taxon>
        <taxon>Heliantheae alliance</taxon>
        <taxon>Millerieae</taxon>
        <taxon>Smallanthus</taxon>
    </lineage>
</organism>
<comment type="caution">
    <text evidence="1">The sequence shown here is derived from an EMBL/GenBank/DDBJ whole genome shotgun (WGS) entry which is preliminary data.</text>
</comment>
<accession>A0ACB9E8J1</accession>
<evidence type="ECO:0000313" key="1">
    <source>
        <dbReference type="EMBL" id="KAI3755005.1"/>
    </source>
</evidence>
<dbReference type="Proteomes" id="UP001056120">
    <property type="component" value="Linkage Group LG18"/>
</dbReference>
<proteinExistence type="predicted"/>